<dbReference type="Gene3D" id="3.40.50.300">
    <property type="entry name" value="P-loop containing nucleotide triphosphate hydrolases"/>
    <property type="match status" value="1"/>
</dbReference>
<accession>K2ADL0</accession>
<dbReference type="SUPFAM" id="SSF52540">
    <property type="entry name" value="P-loop containing nucleoside triphosphate hydrolases"/>
    <property type="match status" value="1"/>
</dbReference>
<reference evidence="1" key="1">
    <citation type="journal article" date="2012" name="Science">
        <title>Fermentation, hydrogen, and sulfur metabolism in multiple uncultivated bacterial phyla.</title>
        <authorList>
            <person name="Wrighton K.C."/>
            <person name="Thomas B.C."/>
            <person name="Sharon I."/>
            <person name="Miller C.S."/>
            <person name="Castelle C.J."/>
            <person name="VerBerkmoes N.C."/>
            <person name="Wilkins M.J."/>
            <person name="Hettich R.L."/>
            <person name="Lipton M.S."/>
            <person name="Williams K.H."/>
            <person name="Long P.E."/>
            <person name="Banfield J.F."/>
        </authorList>
    </citation>
    <scope>NUCLEOTIDE SEQUENCE [LARGE SCALE GENOMIC DNA]</scope>
</reference>
<name>K2ADL0_9BACT</name>
<sequence length="781" mass="94011">MKNITYEVFPRSINDISFILTSIKNELNGLISINCEYSFKFVFFRNKSWIYLKQYISSNSDTWILFLLNFYEKLYSWNIAFKRVKENLKFSISPKHYYSVWLENNHVFQIKKPGEIGLNTFSSSAWLIENILNESALILNQWEFIQFEFIITPNSYDQFSKAFLYTVKEIWKSEEYKEELRWSFTDKLGFFLFDFNISHNLENEKNFWNILYKNLRLYDSNWNNYNYKYSNKNYPKLAKRYRKWQIDMFLAHGLVSLISENNRYIQKLPSTIIPISPILALNNGTGKNKWEYKTFIWKWFKDLRLNNQEYLSFDKNFAKNNHSIIIWGTWSWKSYTTSQVIGFDIIKSITNDRINFEKFGSPRSQFIFIDPHFSLALNIYKILEIFNKDKNYKYNSEFQVIEYQKEYDDKDIINHYLPIKKIKLTFNPLFWDNLNISDLSVFLNEINKMTSACLDGIRATHSKASFWPQNSDILSTIIRLFIIFNALRNEANKKSNNKAENYKRILNLGDIHSLLEELEINKSLPDWLREDFKNSINCNIWEIENIVKSLKRKIDYYLEQLKKNTGYLSSSINKVAVYWMELKETFWNWTLHTNYSLNLTDFFIKKDYNKTNIHFFNLWEFSINEKNIVAGFILSYMYHYWTTRNHIDKKDLIQTSIIIDEASAILNGEYILEIIASSLAEIRKYGFSLNFLFQSIDQKAFALIYPNIWYMFVFSVDYRQAEVILDDLNSWCSGKIIQPNDIINNQRWRFYAFFKFVNGWNSTLLIEWFWMNENEIKYLIS</sequence>
<evidence type="ECO:0000313" key="1">
    <source>
        <dbReference type="EMBL" id="EKD66120.1"/>
    </source>
</evidence>
<dbReference type="InterPro" id="IPR027417">
    <property type="entry name" value="P-loop_NTPase"/>
</dbReference>
<protein>
    <submittedName>
        <fullName evidence="1">Uncharacterized protein</fullName>
    </submittedName>
</protein>
<organism evidence="1">
    <name type="scientific">uncultured bacterium</name>
    <name type="common">gcode 4</name>
    <dbReference type="NCBI Taxonomy" id="1234023"/>
    <lineage>
        <taxon>Bacteria</taxon>
        <taxon>environmental samples</taxon>
    </lineage>
</organism>
<dbReference type="EMBL" id="AMFJ01021650">
    <property type="protein sequence ID" value="EKD66120.1"/>
    <property type="molecule type" value="Genomic_DNA"/>
</dbReference>
<proteinExistence type="predicted"/>
<gene>
    <name evidence="1" type="ORF">ACD_49C00064G0023</name>
</gene>
<comment type="caution">
    <text evidence="1">The sequence shown here is derived from an EMBL/GenBank/DDBJ whole genome shotgun (WGS) entry which is preliminary data.</text>
</comment>
<dbReference type="AlphaFoldDB" id="K2ADL0"/>